<keyword evidence="5" id="KW-1003">Cell membrane</keyword>
<dbReference type="RefSeq" id="WP_115792834.1">
    <property type="nucleotide sequence ID" value="NZ_QSLN01000009.1"/>
</dbReference>
<feature type="transmembrane region" description="Helical" evidence="5">
    <location>
        <begin position="168"/>
        <end position="188"/>
    </location>
</feature>
<accession>A0A3D8P2N8</accession>
<comment type="caution">
    <text evidence="7">The sequence shown here is derived from an EMBL/GenBank/DDBJ whole genome shotgun (WGS) entry which is preliminary data.</text>
</comment>
<proteinExistence type="inferred from homology"/>
<organism evidence="7 8">
    <name type="scientific">Ammonifex thiophilus</name>
    <dbReference type="NCBI Taxonomy" id="444093"/>
    <lineage>
        <taxon>Bacteria</taxon>
        <taxon>Bacillati</taxon>
        <taxon>Bacillota</taxon>
        <taxon>Clostridia</taxon>
        <taxon>Thermoanaerobacterales</taxon>
        <taxon>Thermoanaerobacteraceae</taxon>
        <taxon>Ammonifex</taxon>
    </lineage>
</organism>
<feature type="transmembrane region" description="Helical" evidence="5">
    <location>
        <begin position="103"/>
        <end position="133"/>
    </location>
</feature>
<comment type="similarity">
    <text evidence="5">Belongs to the ABC-2 integral membrane protein family.</text>
</comment>
<sequence length="248" mass="28638">MRDWFPIVWEEMLTWRHRFWFYLITYTLSPLIFLLSFGLGVGYRFRLMLPGNVSYLEFLVPGIVALAVFNNAVSSVIIRLFYSRLFFRTFEAYRLAPVSNFALWWGFVLTGALRGLFAGLIVLLLALLLVPGIRLPWPLLFWLPLAAIVCSSFGVFLGFCLRSFDDQALINEFLLIPMSFFSGTLAALDRLPPFLQKLIWLSPLTPVTQALRHVFACKPVPFSLMVLLAAWLVLFGLLSWWRLMRQED</sequence>
<feature type="transmembrane region" description="Helical" evidence="5">
    <location>
        <begin position="222"/>
        <end position="241"/>
    </location>
</feature>
<dbReference type="PANTHER" id="PTHR43332:SF2">
    <property type="entry name" value="INNER MEMBRANE TRANSPORT PERMEASE YADH"/>
    <property type="match status" value="1"/>
</dbReference>
<keyword evidence="4 5" id="KW-0472">Membrane</keyword>
<dbReference type="GO" id="GO:0043190">
    <property type="term" value="C:ATP-binding cassette (ABC) transporter complex"/>
    <property type="evidence" value="ECO:0007669"/>
    <property type="project" value="InterPro"/>
</dbReference>
<keyword evidence="3 5" id="KW-1133">Transmembrane helix</keyword>
<protein>
    <recommendedName>
        <fullName evidence="5">Transport permease protein</fullName>
    </recommendedName>
</protein>
<dbReference type="InterPro" id="IPR013525">
    <property type="entry name" value="ABC2_TM"/>
</dbReference>
<keyword evidence="8" id="KW-1185">Reference proteome</keyword>
<feature type="domain" description="ABC transmembrane type-2" evidence="6">
    <location>
        <begin position="21"/>
        <end position="246"/>
    </location>
</feature>
<evidence type="ECO:0000313" key="7">
    <source>
        <dbReference type="EMBL" id="RDV82544.1"/>
    </source>
</evidence>
<keyword evidence="5" id="KW-0813">Transport</keyword>
<evidence type="ECO:0000256" key="2">
    <source>
        <dbReference type="ARBA" id="ARBA00022692"/>
    </source>
</evidence>
<evidence type="ECO:0000256" key="4">
    <source>
        <dbReference type="ARBA" id="ARBA00023136"/>
    </source>
</evidence>
<dbReference type="InterPro" id="IPR047817">
    <property type="entry name" value="ABC2_TM_bact-type"/>
</dbReference>
<feature type="transmembrane region" description="Helical" evidence="5">
    <location>
        <begin position="63"/>
        <end position="82"/>
    </location>
</feature>
<evidence type="ECO:0000256" key="5">
    <source>
        <dbReference type="RuleBase" id="RU361157"/>
    </source>
</evidence>
<name>A0A3D8P2N8_9THEO</name>
<evidence type="ECO:0000313" key="8">
    <source>
        <dbReference type="Proteomes" id="UP000256329"/>
    </source>
</evidence>
<dbReference type="PROSITE" id="PS51012">
    <property type="entry name" value="ABC_TM2"/>
    <property type="match status" value="1"/>
</dbReference>
<dbReference type="InterPro" id="IPR052522">
    <property type="entry name" value="ABC-2_transport_permease"/>
</dbReference>
<dbReference type="OrthoDB" id="111284at2"/>
<evidence type="ECO:0000259" key="6">
    <source>
        <dbReference type="PROSITE" id="PS51012"/>
    </source>
</evidence>
<dbReference type="Proteomes" id="UP000256329">
    <property type="component" value="Unassembled WGS sequence"/>
</dbReference>
<dbReference type="PANTHER" id="PTHR43332">
    <property type="entry name" value="INNER MEMBRANE TRANSPORT PERMEASE YADH-RELATED"/>
    <property type="match status" value="1"/>
</dbReference>
<dbReference type="GO" id="GO:0140359">
    <property type="term" value="F:ABC-type transporter activity"/>
    <property type="evidence" value="ECO:0007669"/>
    <property type="project" value="InterPro"/>
</dbReference>
<dbReference type="Pfam" id="PF01061">
    <property type="entry name" value="ABC2_membrane"/>
    <property type="match status" value="1"/>
</dbReference>
<comment type="subcellular location">
    <subcellularLocation>
        <location evidence="5">Cell membrane</location>
        <topology evidence="5">Multi-pass membrane protein</topology>
    </subcellularLocation>
    <subcellularLocation>
        <location evidence="1">Membrane</location>
        <topology evidence="1">Multi-pass membrane protein</topology>
    </subcellularLocation>
</comment>
<feature type="transmembrane region" description="Helical" evidence="5">
    <location>
        <begin position="20"/>
        <end position="43"/>
    </location>
</feature>
<feature type="transmembrane region" description="Helical" evidence="5">
    <location>
        <begin position="139"/>
        <end position="161"/>
    </location>
</feature>
<evidence type="ECO:0000256" key="3">
    <source>
        <dbReference type="ARBA" id="ARBA00022989"/>
    </source>
</evidence>
<dbReference type="AlphaFoldDB" id="A0A3D8P2N8"/>
<evidence type="ECO:0000256" key="1">
    <source>
        <dbReference type="ARBA" id="ARBA00004141"/>
    </source>
</evidence>
<dbReference type="InterPro" id="IPR000412">
    <property type="entry name" value="ABC_2_transport"/>
</dbReference>
<reference evidence="7 8" key="1">
    <citation type="submission" date="2018-08" db="EMBL/GenBank/DDBJ databases">
        <title>Form III RuBisCO-mediated autotrophy in Thermodesulfobium bacteria.</title>
        <authorList>
            <person name="Toshchakov S.V."/>
            <person name="Kublanov I.V."/>
            <person name="Frolov E."/>
            <person name="Bonch-Osmolovskaya E.A."/>
            <person name="Tourova T.P."/>
            <person name="Chernych N.A."/>
            <person name="Lebedinsky A.V."/>
        </authorList>
    </citation>
    <scope>NUCLEOTIDE SEQUENCE [LARGE SCALE GENOMIC DNA]</scope>
    <source>
        <strain evidence="7 8">SR</strain>
    </source>
</reference>
<dbReference type="PIRSF" id="PIRSF006648">
    <property type="entry name" value="DrrB"/>
    <property type="match status" value="1"/>
</dbReference>
<dbReference type="EMBL" id="QSLN01000009">
    <property type="protein sequence ID" value="RDV82544.1"/>
    <property type="molecule type" value="Genomic_DNA"/>
</dbReference>
<gene>
    <name evidence="7" type="ORF">DXX99_07275</name>
</gene>
<keyword evidence="2 5" id="KW-0812">Transmembrane</keyword>